<dbReference type="CDD" id="cd07756">
    <property type="entry name" value="CYTH-like_Pase_CHAD"/>
    <property type="match status" value="1"/>
</dbReference>
<feature type="domain" description="CHAD" evidence="2">
    <location>
        <begin position="209"/>
        <end position="485"/>
    </location>
</feature>
<dbReference type="SMART" id="SM01118">
    <property type="entry name" value="CYTH"/>
    <property type="match status" value="1"/>
</dbReference>
<evidence type="ECO:0000259" key="2">
    <source>
        <dbReference type="PROSITE" id="PS51708"/>
    </source>
</evidence>
<feature type="domain" description="CYTH" evidence="1">
    <location>
        <begin position="1"/>
        <end position="195"/>
    </location>
</feature>
<proteinExistence type="predicted"/>
<sequence>MLEVELKLEVSEAAAEQLKASPLLAGEHDCSALRAIYFDTPDRAVVDAGFSLRIRSKGEQRTQTIKADGPASVGLFMRSEWEMPVNDTVPVLDHATPLAALLGDRAEQVAPVFEVDVERCTWMLHEDDAEIEVVLDRGQVHAGGRGELICELELELKSGEPAALFAFARKLDTLAPVRIGVLSKSERGYRLTRPSQSSYKAEAVKLDPEASAAAAFQAIAQSCLRQFRLNEALLVEHRHAKPLHQARVALRRLRSAFSLFKGLYAQDARAAALREDLRALAGTLGEARNLDVLLGRASQGDLRARLQIAREEAYSHVEDALDAPWSRSLMLDLMEWLTDGGWLKEASTQDARDEPVRDFAARALDRARRKVKKGGRHLARLDDHARHELRKDAKKLRYDSEFFAGLYDRKRSRRRHKRFIAALEDLQDQLGLLNDLATAPEEIRKLGLEDVPEAQALLGHDTKPHLIKAAAEAHEGLVDAKRFWR</sequence>
<dbReference type="GO" id="GO:0046872">
    <property type="term" value="F:metal ion binding"/>
    <property type="evidence" value="ECO:0007669"/>
    <property type="project" value="TreeGrafter"/>
</dbReference>
<dbReference type="RefSeq" id="WP_184243856.1">
    <property type="nucleotide sequence ID" value="NZ_JACHLR010000005.1"/>
</dbReference>
<dbReference type="PANTHER" id="PTHR39569:SF1">
    <property type="entry name" value="INORGANIC TRIPHOSPHATASE"/>
    <property type="match status" value="1"/>
</dbReference>
<dbReference type="InterPro" id="IPR038186">
    <property type="entry name" value="CHAD_dom_sf"/>
</dbReference>
<dbReference type="PROSITE" id="PS51707">
    <property type="entry name" value="CYTH"/>
    <property type="match status" value="1"/>
</dbReference>
<name>A0A7W7NWP4_9SPHN</name>
<dbReference type="InterPro" id="IPR033469">
    <property type="entry name" value="CYTH-like_dom_sf"/>
</dbReference>
<reference evidence="3 4" key="1">
    <citation type="submission" date="2020-08" db="EMBL/GenBank/DDBJ databases">
        <title>Functional genomics of gut bacteria from endangered species of beetles.</title>
        <authorList>
            <person name="Carlos-Shanley C."/>
        </authorList>
    </citation>
    <scope>NUCLEOTIDE SEQUENCE [LARGE SCALE GENOMIC DNA]</scope>
    <source>
        <strain evidence="3 4">S00245</strain>
    </source>
</reference>
<dbReference type="InterPro" id="IPR039013">
    <property type="entry name" value="YgiF"/>
</dbReference>
<dbReference type="SMART" id="SM00880">
    <property type="entry name" value="CHAD"/>
    <property type="match status" value="1"/>
</dbReference>
<evidence type="ECO:0000313" key="3">
    <source>
        <dbReference type="EMBL" id="MBB4858307.1"/>
    </source>
</evidence>
<protein>
    <submittedName>
        <fullName evidence="3">Inorganic triphosphatase YgiF</fullName>
    </submittedName>
</protein>
<dbReference type="PANTHER" id="PTHR39569">
    <property type="entry name" value="INORGANIC TRIPHOSPHATASE"/>
    <property type="match status" value="1"/>
</dbReference>
<dbReference type="Proteomes" id="UP000555448">
    <property type="component" value="Unassembled WGS sequence"/>
</dbReference>
<organism evidence="3 4">
    <name type="scientific">Novosphingobium chloroacetimidivorans</name>
    <dbReference type="NCBI Taxonomy" id="1428314"/>
    <lineage>
        <taxon>Bacteria</taxon>
        <taxon>Pseudomonadati</taxon>
        <taxon>Pseudomonadota</taxon>
        <taxon>Alphaproteobacteria</taxon>
        <taxon>Sphingomonadales</taxon>
        <taxon>Sphingomonadaceae</taxon>
        <taxon>Novosphingobium</taxon>
    </lineage>
</organism>
<dbReference type="Pfam" id="PF05235">
    <property type="entry name" value="CHAD"/>
    <property type="match status" value="1"/>
</dbReference>
<accession>A0A7W7NWP4</accession>
<dbReference type="InterPro" id="IPR023577">
    <property type="entry name" value="CYTH_domain"/>
</dbReference>
<dbReference type="EMBL" id="JACHLR010000005">
    <property type="protein sequence ID" value="MBB4858307.1"/>
    <property type="molecule type" value="Genomic_DNA"/>
</dbReference>
<comment type="caution">
    <text evidence="3">The sequence shown here is derived from an EMBL/GenBank/DDBJ whole genome shotgun (WGS) entry which is preliminary data.</text>
</comment>
<dbReference type="Gene3D" id="1.40.20.10">
    <property type="entry name" value="CHAD domain"/>
    <property type="match status" value="1"/>
</dbReference>
<dbReference type="GO" id="GO:0050355">
    <property type="term" value="F:inorganic triphosphate phosphatase activity"/>
    <property type="evidence" value="ECO:0007669"/>
    <property type="project" value="InterPro"/>
</dbReference>
<evidence type="ECO:0000313" key="4">
    <source>
        <dbReference type="Proteomes" id="UP000555448"/>
    </source>
</evidence>
<dbReference type="Gene3D" id="2.40.320.10">
    <property type="entry name" value="Hypothetical Protein Pfu-838710-001"/>
    <property type="match status" value="1"/>
</dbReference>
<gene>
    <name evidence="3" type="ORF">HNO88_001626</name>
</gene>
<dbReference type="InterPro" id="IPR007899">
    <property type="entry name" value="CHAD_dom"/>
</dbReference>
<dbReference type="SUPFAM" id="SSF55154">
    <property type="entry name" value="CYTH-like phosphatases"/>
    <property type="match status" value="1"/>
</dbReference>
<keyword evidence="4" id="KW-1185">Reference proteome</keyword>
<evidence type="ECO:0000259" key="1">
    <source>
        <dbReference type="PROSITE" id="PS51707"/>
    </source>
</evidence>
<dbReference type="Pfam" id="PF01928">
    <property type="entry name" value="CYTH"/>
    <property type="match status" value="1"/>
</dbReference>
<dbReference type="AlphaFoldDB" id="A0A7W7NWP4"/>
<dbReference type="PROSITE" id="PS51708">
    <property type="entry name" value="CHAD"/>
    <property type="match status" value="1"/>
</dbReference>